<evidence type="ECO:0000256" key="6">
    <source>
        <dbReference type="SAM" id="Phobius"/>
    </source>
</evidence>
<dbReference type="Proteomes" id="UP001596201">
    <property type="component" value="Unassembled WGS sequence"/>
</dbReference>
<dbReference type="GO" id="GO:0005886">
    <property type="term" value="C:plasma membrane"/>
    <property type="evidence" value="ECO:0007669"/>
    <property type="project" value="UniProtKB-SubCell"/>
</dbReference>
<name>A0ABD5R8F3_9EURY</name>
<reference evidence="8 9" key="1">
    <citation type="journal article" date="2019" name="Int. J. Syst. Evol. Microbiol.">
        <title>The Global Catalogue of Microorganisms (GCM) 10K type strain sequencing project: providing services to taxonomists for standard genome sequencing and annotation.</title>
        <authorList>
            <consortium name="The Broad Institute Genomics Platform"/>
            <consortium name="The Broad Institute Genome Sequencing Center for Infectious Disease"/>
            <person name="Wu L."/>
            <person name="Ma J."/>
        </authorList>
    </citation>
    <scope>NUCLEOTIDE SEQUENCE [LARGE SCALE GENOMIC DNA]</scope>
    <source>
        <strain evidence="8 9">CGMCC 1.12237</strain>
    </source>
</reference>
<dbReference type="PANTHER" id="PTHR12677">
    <property type="entry name" value="GOLGI APPARATUS MEMBRANE PROTEIN TVP38-RELATED"/>
    <property type="match status" value="1"/>
</dbReference>
<sequence>MKLFATPTHRNRTLSRVGLLVVLFAGATLALRVVAPELLDPSALRAFVLGFGSLAPVVFVLLQATQVVVAPIPGQIVGLVGGYLFGPVWGTVYSLLGVALGSTVVFVLSRRYGRPYVERMIVPETVAEFDDLVDSAGLPGLFLVFLIPGLPDDAVCFLAGLTRIPIRRLVAVAVVGRAPGFLLVAVAGADLAAGRATAALWLLGAVSVVSLFSYLYRDRIVAGLRRAEK</sequence>
<keyword evidence="5 6" id="KW-0472">Membrane</keyword>
<feature type="transmembrane region" description="Helical" evidence="6">
    <location>
        <begin position="198"/>
        <end position="216"/>
    </location>
</feature>
<organism evidence="8 9">
    <name type="scientific">Salinirubrum litoreum</name>
    <dbReference type="NCBI Taxonomy" id="1126234"/>
    <lineage>
        <taxon>Archaea</taxon>
        <taxon>Methanobacteriati</taxon>
        <taxon>Methanobacteriota</taxon>
        <taxon>Stenosarchaea group</taxon>
        <taxon>Halobacteria</taxon>
        <taxon>Halobacteriales</taxon>
        <taxon>Haloferacaceae</taxon>
        <taxon>Salinirubrum</taxon>
    </lineage>
</organism>
<evidence type="ECO:0000256" key="3">
    <source>
        <dbReference type="ARBA" id="ARBA00022692"/>
    </source>
</evidence>
<feature type="transmembrane region" description="Helical" evidence="6">
    <location>
        <begin position="169"/>
        <end position="192"/>
    </location>
</feature>
<dbReference type="InterPro" id="IPR015414">
    <property type="entry name" value="TMEM64"/>
</dbReference>
<keyword evidence="4 6" id="KW-1133">Transmembrane helix</keyword>
<feature type="transmembrane region" description="Helical" evidence="6">
    <location>
        <begin position="42"/>
        <end position="62"/>
    </location>
</feature>
<evidence type="ECO:0000259" key="7">
    <source>
        <dbReference type="Pfam" id="PF09335"/>
    </source>
</evidence>
<evidence type="ECO:0000256" key="5">
    <source>
        <dbReference type="ARBA" id="ARBA00023136"/>
    </source>
</evidence>
<comment type="caution">
    <text evidence="8">The sequence shown here is derived from an EMBL/GenBank/DDBJ whole genome shotgun (WGS) entry which is preliminary data.</text>
</comment>
<protein>
    <submittedName>
        <fullName evidence="8">TVP38/TMEM64 family protein</fullName>
    </submittedName>
</protein>
<keyword evidence="3 6" id="KW-0812">Transmembrane</keyword>
<evidence type="ECO:0000256" key="2">
    <source>
        <dbReference type="ARBA" id="ARBA00022475"/>
    </source>
</evidence>
<dbReference type="RefSeq" id="WP_227228728.1">
    <property type="nucleotide sequence ID" value="NZ_JAJCVJ010000001.1"/>
</dbReference>
<evidence type="ECO:0000256" key="1">
    <source>
        <dbReference type="ARBA" id="ARBA00004651"/>
    </source>
</evidence>
<proteinExistence type="predicted"/>
<evidence type="ECO:0000313" key="8">
    <source>
        <dbReference type="EMBL" id="MFC5365937.1"/>
    </source>
</evidence>
<keyword evidence="2" id="KW-1003">Cell membrane</keyword>
<dbReference type="InterPro" id="IPR032816">
    <property type="entry name" value="VTT_dom"/>
</dbReference>
<evidence type="ECO:0000313" key="9">
    <source>
        <dbReference type="Proteomes" id="UP001596201"/>
    </source>
</evidence>
<gene>
    <name evidence="8" type="ORF">ACFPJ5_03240</name>
</gene>
<feature type="domain" description="VTT" evidence="7">
    <location>
        <begin position="72"/>
        <end position="189"/>
    </location>
</feature>
<dbReference type="AlphaFoldDB" id="A0ABD5R8F3"/>
<dbReference type="PANTHER" id="PTHR12677:SF59">
    <property type="entry name" value="GOLGI APPARATUS MEMBRANE PROTEIN TVP38-RELATED"/>
    <property type="match status" value="1"/>
</dbReference>
<accession>A0ABD5R8F3</accession>
<dbReference type="Pfam" id="PF09335">
    <property type="entry name" value="VTT_dom"/>
    <property type="match status" value="1"/>
</dbReference>
<evidence type="ECO:0000256" key="4">
    <source>
        <dbReference type="ARBA" id="ARBA00022989"/>
    </source>
</evidence>
<keyword evidence="9" id="KW-1185">Reference proteome</keyword>
<dbReference type="EMBL" id="JBHSKX010000001">
    <property type="protein sequence ID" value="MFC5365937.1"/>
    <property type="molecule type" value="Genomic_DNA"/>
</dbReference>
<comment type="subcellular location">
    <subcellularLocation>
        <location evidence="1">Cell membrane</location>
        <topology evidence="1">Multi-pass membrane protein</topology>
    </subcellularLocation>
</comment>